<dbReference type="PROSITE" id="PS50089">
    <property type="entry name" value="ZF_RING_2"/>
    <property type="match status" value="1"/>
</dbReference>
<dbReference type="Gene3D" id="3.30.40.10">
    <property type="entry name" value="Zinc/RING finger domain, C3HC4 (zinc finger)"/>
    <property type="match status" value="1"/>
</dbReference>
<dbReference type="EMBL" id="JAXQNO010000006">
    <property type="protein sequence ID" value="KAK4796418.1"/>
    <property type="molecule type" value="Genomic_DNA"/>
</dbReference>
<evidence type="ECO:0000256" key="4">
    <source>
        <dbReference type="PROSITE-ProRule" id="PRU00175"/>
    </source>
</evidence>
<evidence type="ECO:0000313" key="7">
    <source>
        <dbReference type="Proteomes" id="UP001346149"/>
    </source>
</evidence>
<dbReference type="SUPFAM" id="SSF57850">
    <property type="entry name" value="RING/U-box"/>
    <property type="match status" value="1"/>
</dbReference>
<keyword evidence="7" id="KW-1185">Reference proteome</keyword>
<dbReference type="GO" id="GO:0008270">
    <property type="term" value="F:zinc ion binding"/>
    <property type="evidence" value="ECO:0007669"/>
    <property type="project" value="UniProtKB-KW"/>
</dbReference>
<evidence type="ECO:0000256" key="3">
    <source>
        <dbReference type="ARBA" id="ARBA00022833"/>
    </source>
</evidence>
<dbReference type="PIRSF" id="PIRSF036836">
    <property type="entry name" value="RNase_bind_SBP1"/>
    <property type="match status" value="1"/>
</dbReference>
<accession>A0AAN7MJ53</accession>
<dbReference type="AlphaFoldDB" id="A0AAN7MJ53"/>
<dbReference type="InterPro" id="IPR013083">
    <property type="entry name" value="Znf_RING/FYVE/PHD"/>
</dbReference>
<evidence type="ECO:0000256" key="2">
    <source>
        <dbReference type="ARBA" id="ARBA00022771"/>
    </source>
</evidence>
<proteinExistence type="predicted"/>
<dbReference type="GO" id="GO:0004842">
    <property type="term" value="F:ubiquitin-protein transferase activity"/>
    <property type="evidence" value="ECO:0007669"/>
    <property type="project" value="TreeGrafter"/>
</dbReference>
<feature type="domain" description="RING-type" evidence="5">
    <location>
        <begin position="264"/>
        <end position="298"/>
    </location>
</feature>
<dbReference type="PANTHER" id="PTHR42647">
    <property type="entry name" value="SBP (S-RIBONUCLEASE BINDING PROTEIN) FAMILY PROTEIN"/>
    <property type="match status" value="1"/>
</dbReference>
<protein>
    <recommendedName>
        <fullName evidence="5">RING-type domain-containing protein</fullName>
    </recommendedName>
</protein>
<evidence type="ECO:0000256" key="1">
    <source>
        <dbReference type="ARBA" id="ARBA00022723"/>
    </source>
</evidence>
<name>A0AAN7MJ53_TRANT</name>
<dbReference type="FunFam" id="3.30.40.10:FF:000239">
    <property type="entry name" value="probable BOI-related E3 ubiquitin-protein ligase 2"/>
    <property type="match status" value="1"/>
</dbReference>
<gene>
    <name evidence="6" type="ORF">SAY86_028744</name>
</gene>
<dbReference type="Proteomes" id="UP001346149">
    <property type="component" value="Unassembled WGS sequence"/>
</dbReference>
<keyword evidence="2 4" id="KW-0863">Zinc-finger</keyword>
<keyword evidence="1" id="KW-0479">Metal-binding</keyword>
<dbReference type="Pfam" id="PF13920">
    <property type="entry name" value="zf-C3HC4_3"/>
    <property type="match status" value="1"/>
</dbReference>
<comment type="caution">
    <text evidence="6">The sequence shown here is derived from an EMBL/GenBank/DDBJ whole genome shotgun (WGS) entry which is preliminary data.</text>
</comment>
<organism evidence="6 7">
    <name type="scientific">Trapa natans</name>
    <name type="common">Water chestnut</name>
    <dbReference type="NCBI Taxonomy" id="22666"/>
    <lineage>
        <taxon>Eukaryota</taxon>
        <taxon>Viridiplantae</taxon>
        <taxon>Streptophyta</taxon>
        <taxon>Embryophyta</taxon>
        <taxon>Tracheophyta</taxon>
        <taxon>Spermatophyta</taxon>
        <taxon>Magnoliopsida</taxon>
        <taxon>eudicotyledons</taxon>
        <taxon>Gunneridae</taxon>
        <taxon>Pentapetalae</taxon>
        <taxon>rosids</taxon>
        <taxon>malvids</taxon>
        <taxon>Myrtales</taxon>
        <taxon>Lythraceae</taxon>
        <taxon>Trapa</taxon>
    </lineage>
</organism>
<dbReference type="InterPro" id="IPR001841">
    <property type="entry name" value="Znf_RING"/>
</dbReference>
<dbReference type="PANTHER" id="PTHR42647:SF5">
    <property type="entry name" value="SBP (S-RIBONUCLEASE BINDING PROTEIN) FAMILY PROTEIN"/>
    <property type="match status" value="1"/>
</dbReference>
<evidence type="ECO:0000313" key="6">
    <source>
        <dbReference type="EMBL" id="KAK4796418.1"/>
    </source>
</evidence>
<evidence type="ECO:0000259" key="5">
    <source>
        <dbReference type="PROSITE" id="PS50089"/>
    </source>
</evidence>
<reference evidence="6 7" key="1">
    <citation type="journal article" date="2023" name="Hortic Res">
        <title>Pangenome of water caltrop reveals structural variations and asymmetric subgenome divergence after allopolyploidization.</title>
        <authorList>
            <person name="Zhang X."/>
            <person name="Chen Y."/>
            <person name="Wang L."/>
            <person name="Yuan Y."/>
            <person name="Fang M."/>
            <person name="Shi L."/>
            <person name="Lu R."/>
            <person name="Comes H.P."/>
            <person name="Ma Y."/>
            <person name="Chen Y."/>
            <person name="Huang G."/>
            <person name="Zhou Y."/>
            <person name="Zheng Z."/>
            <person name="Qiu Y."/>
        </authorList>
    </citation>
    <scope>NUCLEOTIDE SEQUENCE [LARGE SCALE GENOMIC DNA]</scope>
    <source>
        <strain evidence="6">F231</strain>
    </source>
</reference>
<keyword evidence="3" id="KW-0862">Zinc</keyword>
<sequence length="311" mass="34510">MTVQAQCPPSDVHPSYSWCRNKQEGFWMDCSFQSQPGGGVFLDHHGATINGSKRQRGEASLARPFNLHPQPQPQPLQFIELSQLRQNPHQNDQRHHHQQGLACEFINSCSSLPSSGDFASHVKQQRDEFDQFLVAQGGILGRALAEKRQRHYREILAAAEEAVAMRMMEKQVEVEKAKRRNVELDARAGQLAVEVHVWQTKARAQEAAAASLQAQLQQAIICSVRDRVSPEEGRGGRTDTEDAESAYIDPDRVASAAAASGPSCRACRRRDAAAVLLPCRHLILCMECAHVARTCPLCLAPMESIIEVYLS</sequence>